<dbReference type="PANTHER" id="PTHR42879:SF2">
    <property type="entry name" value="3-OXOACYL-[ACYL-CARRIER-PROTEIN] REDUCTASE FABG"/>
    <property type="match status" value="1"/>
</dbReference>
<accession>A0A379DF34</accession>
<dbReference type="EMBL" id="UGTH01000001">
    <property type="protein sequence ID" value="SUB75883.1"/>
    <property type="molecule type" value="Genomic_DNA"/>
</dbReference>
<evidence type="ECO:0000256" key="3">
    <source>
        <dbReference type="ARBA" id="ARBA00012948"/>
    </source>
</evidence>
<keyword evidence="8" id="KW-0444">Lipid biosynthesis</keyword>
<evidence type="ECO:0000256" key="8">
    <source>
        <dbReference type="RuleBase" id="RU366074"/>
    </source>
</evidence>
<dbReference type="GO" id="GO:0006633">
    <property type="term" value="P:fatty acid biosynthetic process"/>
    <property type="evidence" value="ECO:0007669"/>
    <property type="project" value="UniProtKB-UniPathway"/>
</dbReference>
<dbReference type="AlphaFoldDB" id="A0A379DF34"/>
<feature type="active site" description="Proton acceptor" evidence="6">
    <location>
        <position position="151"/>
    </location>
</feature>
<keyword evidence="8" id="KW-0275">Fatty acid biosynthesis</keyword>
<evidence type="ECO:0000259" key="9">
    <source>
        <dbReference type="SMART" id="SM00822"/>
    </source>
</evidence>
<dbReference type="InterPro" id="IPR057326">
    <property type="entry name" value="KR_dom"/>
</dbReference>
<protein>
    <recommendedName>
        <fullName evidence="3 8">3-oxoacyl-[acyl-carrier-protein] reductase</fullName>
        <ecNumber evidence="3 8">1.1.1.100</ecNumber>
    </recommendedName>
</protein>
<dbReference type="EC" id="1.1.1.100" evidence="3 8"/>
<evidence type="ECO:0000256" key="7">
    <source>
        <dbReference type="PIRSR" id="PIRSR611284-2"/>
    </source>
</evidence>
<dbReference type="RefSeq" id="WP_004821283.1">
    <property type="nucleotide sequence ID" value="NZ_UGTH01000001.1"/>
</dbReference>
<organism evidence="10 11">
    <name type="scientific">Peptoniphilus indolicus</name>
    <dbReference type="NCBI Taxonomy" id="33030"/>
    <lineage>
        <taxon>Bacteria</taxon>
        <taxon>Bacillati</taxon>
        <taxon>Bacillota</taxon>
        <taxon>Tissierellia</taxon>
        <taxon>Tissierellales</taxon>
        <taxon>Peptoniphilaceae</taxon>
        <taxon>Peptoniphilus</taxon>
    </lineage>
</organism>
<evidence type="ECO:0000256" key="5">
    <source>
        <dbReference type="ARBA" id="ARBA00048508"/>
    </source>
</evidence>
<dbReference type="Proteomes" id="UP000254777">
    <property type="component" value="Unassembled WGS sequence"/>
</dbReference>
<dbReference type="InterPro" id="IPR050259">
    <property type="entry name" value="SDR"/>
</dbReference>
<reference evidence="10 11" key="1">
    <citation type="submission" date="2018-06" db="EMBL/GenBank/DDBJ databases">
        <authorList>
            <consortium name="Pathogen Informatics"/>
            <person name="Doyle S."/>
        </authorList>
    </citation>
    <scope>NUCLEOTIDE SEQUENCE [LARGE SCALE GENOMIC DNA]</scope>
    <source>
        <strain evidence="10 11">NCTC11088</strain>
    </source>
</reference>
<dbReference type="NCBIfam" id="TIGR01830">
    <property type="entry name" value="3oxo_ACP_reduc"/>
    <property type="match status" value="1"/>
</dbReference>
<comment type="function">
    <text evidence="8">Catalyzes the NADPH-dependent reduction of beta-ketoacyl-ACP substrates to beta-hydroxyacyl-ACP products, the first reductive step in the elongation cycle of fatty acid biosynthesis.</text>
</comment>
<evidence type="ECO:0000256" key="6">
    <source>
        <dbReference type="PIRSR" id="PIRSR611284-1"/>
    </source>
</evidence>
<comment type="pathway">
    <text evidence="1 8">Lipid metabolism; fatty acid biosynthesis.</text>
</comment>
<gene>
    <name evidence="10" type="primary">fabG_2</name>
    <name evidence="10" type="ORF">NCTC11088_01687</name>
</gene>
<dbReference type="GO" id="GO:0004316">
    <property type="term" value="F:3-oxoacyl-[acyl-carrier-protein] reductase (NADPH) activity"/>
    <property type="evidence" value="ECO:0007669"/>
    <property type="project" value="UniProtKB-UniRule"/>
</dbReference>
<feature type="domain" description="Ketoreductase" evidence="9">
    <location>
        <begin position="5"/>
        <end position="182"/>
    </location>
</feature>
<dbReference type="NCBIfam" id="NF005559">
    <property type="entry name" value="PRK07231.1"/>
    <property type="match status" value="1"/>
</dbReference>
<dbReference type="NCBIfam" id="NF009464">
    <property type="entry name" value="PRK12824.1"/>
    <property type="match status" value="1"/>
</dbReference>
<feature type="binding site" evidence="7">
    <location>
        <position position="184"/>
    </location>
    <ligand>
        <name>NADP(+)</name>
        <dbReference type="ChEBI" id="CHEBI:58349"/>
    </ligand>
</feature>
<dbReference type="InterPro" id="IPR020904">
    <property type="entry name" value="Sc_DH/Rdtase_CS"/>
</dbReference>
<dbReference type="FunFam" id="3.40.50.720:FF:000173">
    <property type="entry name" value="3-oxoacyl-[acyl-carrier protein] reductase"/>
    <property type="match status" value="1"/>
</dbReference>
<comment type="catalytic activity">
    <reaction evidence="5 8">
        <text>a (3R)-hydroxyacyl-[ACP] + NADP(+) = a 3-oxoacyl-[ACP] + NADPH + H(+)</text>
        <dbReference type="Rhea" id="RHEA:17397"/>
        <dbReference type="Rhea" id="RHEA-COMP:9916"/>
        <dbReference type="Rhea" id="RHEA-COMP:9945"/>
        <dbReference type="ChEBI" id="CHEBI:15378"/>
        <dbReference type="ChEBI" id="CHEBI:57783"/>
        <dbReference type="ChEBI" id="CHEBI:58349"/>
        <dbReference type="ChEBI" id="CHEBI:78776"/>
        <dbReference type="ChEBI" id="CHEBI:78827"/>
        <dbReference type="EC" id="1.1.1.100"/>
    </reaction>
</comment>
<evidence type="ECO:0000256" key="2">
    <source>
        <dbReference type="ARBA" id="ARBA00006484"/>
    </source>
</evidence>
<dbReference type="GO" id="GO:0051287">
    <property type="term" value="F:NAD binding"/>
    <property type="evidence" value="ECO:0007669"/>
    <property type="project" value="UniProtKB-UniRule"/>
</dbReference>
<dbReference type="NCBIfam" id="NF009466">
    <property type="entry name" value="PRK12826.1-2"/>
    <property type="match status" value="1"/>
</dbReference>
<sequence>MENKKFALVTGATGGIGSAIARELKNKGYSLIIHGNSNVEKLEKLKSELGEDVFTVVGDLSKFDICKKIVDKCLEIAGSIAVLVNNAGITKDNLIIRMTEEDFVEVIETNLNSAFYLTKLLCKSMIRKKFGRIINITSISGVHGNVGQANYSSAKAAMIGLTKSTAKELASKNVLVNAIAPGFIETKMTDKLGEDTKAKILTEIPLRRIGQPEEIASVVSFLVSDSANYITGQVINVDGGMGI</sequence>
<dbReference type="SUPFAM" id="SSF51735">
    <property type="entry name" value="NAD(P)-binding Rossmann-fold domains"/>
    <property type="match status" value="1"/>
</dbReference>
<keyword evidence="7 8" id="KW-0521">NADP</keyword>
<dbReference type="PANTHER" id="PTHR42879">
    <property type="entry name" value="3-OXOACYL-(ACYL-CARRIER-PROTEIN) REDUCTASE"/>
    <property type="match status" value="1"/>
</dbReference>
<evidence type="ECO:0000256" key="1">
    <source>
        <dbReference type="ARBA" id="ARBA00005194"/>
    </source>
</evidence>
<evidence type="ECO:0000313" key="11">
    <source>
        <dbReference type="Proteomes" id="UP000254777"/>
    </source>
</evidence>
<dbReference type="PRINTS" id="PR00081">
    <property type="entry name" value="GDHRDH"/>
</dbReference>
<comment type="subunit">
    <text evidence="8">Homotetramer.</text>
</comment>
<feature type="binding site" evidence="7">
    <location>
        <position position="86"/>
    </location>
    <ligand>
        <name>NADP(+)</name>
        <dbReference type="ChEBI" id="CHEBI:58349"/>
    </ligand>
</feature>
<name>A0A379DF34_9FIRM</name>
<feature type="binding site" evidence="7">
    <location>
        <begin position="151"/>
        <end position="155"/>
    </location>
    <ligand>
        <name>NADP(+)</name>
        <dbReference type="ChEBI" id="CHEBI:58349"/>
    </ligand>
</feature>
<dbReference type="InterPro" id="IPR036291">
    <property type="entry name" value="NAD(P)-bd_dom_sf"/>
</dbReference>
<proteinExistence type="inferred from homology"/>
<dbReference type="Pfam" id="PF13561">
    <property type="entry name" value="adh_short_C2"/>
    <property type="match status" value="1"/>
</dbReference>
<dbReference type="InterPro" id="IPR011284">
    <property type="entry name" value="3oxo_ACP_reduc"/>
</dbReference>
<dbReference type="CDD" id="cd05333">
    <property type="entry name" value="BKR_SDR_c"/>
    <property type="match status" value="1"/>
</dbReference>
<keyword evidence="4 8" id="KW-0560">Oxidoreductase</keyword>
<dbReference type="SMART" id="SM00822">
    <property type="entry name" value="PKS_KR"/>
    <property type="match status" value="1"/>
</dbReference>
<dbReference type="UniPathway" id="UPA00094"/>
<comment type="similarity">
    <text evidence="2 8">Belongs to the short-chain dehydrogenases/reductases (SDR) family.</text>
</comment>
<keyword evidence="8" id="KW-0443">Lipid metabolism</keyword>
<dbReference type="Gene3D" id="3.40.50.720">
    <property type="entry name" value="NAD(P)-binding Rossmann-like Domain"/>
    <property type="match status" value="1"/>
</dbReference>
<dbReference type="PROSITE" id="PS00061">
    <property type="entry name" value="ADH_SHORT"/>
    <property type="match status" value="1"/>
</dbReference>
<evidence type="ECO:0000313" key="10">
    <source>
        <dbReference type="EMBL" id="SUB75883.1"/>
    </source>
</evidence>
<evidence type="ECO:0000256" key="4">
    <source>
        <dbReference type="ARBA" id="ARBA00023002"/>
    </source>
</evidence>
<keyword evidence="8" id="KW-0276">Fatty acid metabolism</keyword>
<dbReference type="InterPro" id="IPR002347">
    <property type="entry name" value="SDR_fam"/>
</dbReference>
<dbReference type="PRINTS" id="PR00080">
    <property type="entry name" value="SDRFAMILY"/>
</dbReference>